<dbReference type="InterPro" id="IPR018247">
    <property type="entry name" value="EF_Hand_1_Ca_BS"/>
</dbReference>
<dbReference type="Proteomes" id="UP001217838">
    <property type="component" value="Unassembled WGS sequence"/>
</dbReference>
<dbReference type="EMBL" id="JAQNDN010000004">
    <property type="protein sequence ID" value="MDC0668350.1"/>
    <property type="molecule type" value="Genomic_DNA"/>
</dbReference>
<accession>A0ABT5B3U4</accession>
<comment type="caution">
    <text evidence="1">The sequence shown here is derived from an EMBL/GenBank/DDBJ whole genome shotgun (WGS) entry which is preliminary data.</text>
</comment>
<name>A0ABT5B3U4_9BACT</name>
<dbReference type="PROSITE" id="PS00018">
    <property type="entry name" value="EF_HAND_1"/>
    <property type="match status" value="1"/>
</dbReference>
<reference evidence="1 2" key="1">
    <citation type="submission" date="2022-11" db="EMBL/GenBank/DDBJ databases">
        <title>Minimal conservation of predation-associated metabolite biosynthetic gene clusters underscores biosynthetic potential of Myxococcota including descriptions for ten novel species: Archangium lansinium sp. nov., Myxococcus landrumus sp. nov., Nannocystis bai.</title>
        <authorList>
            <person name="Ahearne A."/>
            <person name="Stevens C."/>
            <person name="Dowd S."/>
        </authorList>
    </citation>
    <scope>NUCLEOTIDE SEQUENCE [LARGE SCALE GENOMIC DNA]</scope>
    <source>
        <strain evidence="1 2">NCELM</strain>
    </source>
</reference>
<evidence type="ECO:0000313" key="1">
    <source>
        <dbReference type="EMBL" id="MDC0668350.1"/>
    </source>
</evidence>
<evidence type="ECO:0008006" key="3">
    <source>
        <dbReference type="Google" id="ProtNLM"/>
    </source>
</evidence>
<dbReference type="RefSeq" id="WP_271997398.1">
    <property type="nucleotide sequence ID" value="NZ_JAQNDN010000004.1"/>
</dbReference>
<protein>
    <recommendedName>
        <fullName evidence="3">Lipoprotein</fullName>
    </recommendedName>
</protein>
<keyword evidence="2" id="KW-1185">Reference proteome</keyword>
<organism evidence="1 2">
    <name type="scientific">Nannocystis radixulma</name>
    <dbReference type="NCBI Taxonomy" id="2995305"/>
    <lineage>
        <taxon>Bacteria</taxon>
        <taxon>Pseudomonadati</taxon>
        <taxon>Myxococcota</taxon>
        <taxon>Polyangia</taxon>
        <taxon>Nannocystales</taxon>
        <taxon>Nannocystaceae</taxon>
        <taxon>Nannocystis</taxon>
    </lineage>
</organism>
<evidence type="ECO:0000313" key="2">
    <source>
        <dbReference type="Proteomes" id="UP001217838"/>
    </source>
</evidence>
<proteinExistence type="predicted"/>
<sequence length="275" mass="29223">MGSNAGNKAATAMVAGPMSGSWDRFMLRLHVSLLLLSACAASEGTAERDISVLLADASFVEDGIHPSTIKDGWAVTFSQLQVSIGDVVLEDLSLDDTAQQYQIVDVVRAGEGLILGSAHRTSEHPHSLIGGIGFTIASAAGSVAGNVDESDVERMRTGLYSIYVEGTAQRGEETKSFSWGLTAGNAYMDCISQASFADEEPQVTISVRGDRLFGDEELVFDPFAASDANADGEIEEAELRNSELTLEGKNLWTWLEVHAGTLFSVEGSPCTLKPS</sequence>
<gene>
    <name evidence="1" type="ORF">POL58_11395</name>
</gene>